<feature type="region of interest" description="Disordered" evidence="1">
    <location>
        <begin position="44"/>
        <end position="90"/>
    </location>
</feature>
<keyword evidence="2" id="KW-0472">Membrane</keyword>
<dbReference type="EMBL" id="JAGSOG010000166">
    <property type="protein sequence ID" value="MBR7836857.1"/>
    <property type="molecule type" value="Genomic_DNA"/>
</dbReference>
<keyword evidence="2" id="KW-0812">Transmembrane</keyword>
<dbReference type="Proteomes" id="UP000675781">
    <property type="component" value="Unassembled WGS sequence"/>
</dbReference>
<evidence type="ECO:0000313" key="4">
    <source>
        <dbReference type="Proteomes" id="UP000675781"/>
    </source>
</evidence>
<organism evidence="3 4">
    <name type="scientific">Actinospica durhamensis</name>
    <dbReference type="NCBI Taxonomy" id="1508375"/>
    <lineage>
        <taxon>Bacteria</taxon>
        <taxon>Bacillati</taxon>
        <taxon>Actinomycetota</taxon>
        <taxon>Actinomycetes</taxon>
        <taxon>Catenulisporales</taxon>
        <taxon>Actinospicaceae</taxon>
        <taxon>Actinospica</taxon>
    </lineage>
</organism>
<feature type="compositionally biased region" description="Polar residues" evidence="1">
    <location>
        <begin position="44"/>
        <end position="57"/>
    </location>
</feature>
<keyword evidence="2" id="KW-1133">Transmembrane helix</keyword>
<name>A0A941EUY0_9ACTN</name>
<sequence length="200" mass="20521">APTDARTDPRPTSTTRRRMVPWVVLPVAAVVTASVVAAVVASNGSGNSPHAHSSTGAKASLSASHAAHPAASSGTGTTAGASPSAASSTGSSADVAAQLKSAIAAYYKLVPDHLDQAWPYMTADYQQNHAGGLSGYRAFWSQIKSVTVSDIKATPPSTVVATLTYHYLDGQVIRQPTRFELVLSDGVWKIASTSVLSSSG</sequence>
<gene>
    <name evidence="3" type="ORF">KDL01_26500</name>
</gene>
<evidence type="ECO:0000256" key="2">
    <source>
        <dbReference type="SAM" id="Phobius"/>
    </source>
</evidence>
<keyword evidence="4" id="KW-1185">Reference proteome</keyword>
<reference evidence="3" key="1">
    <citation type="submission" date="2021-04" db="EMBL/GenBank/DDBJ databases">
        <title>Genome based classification of Actinospica acidithermotolerans sp. nov., an actinobacterium isolated from an Indonesian hot spring.</title>
        <authorList>
            <person name="Kusuma A.B."/>
            <person name="Putra K.E."/>
            <person name="Nafisah S."/>
            <person name="Loh J."/>
            <person name="Nouioui I."/>
            <person name="Goodfellow M."/>
        </authorList>
    </citation>
    <scope>NUCLEOTIDE SEQUENCE</scope>
    <source>
        <strain evidence="3">CSCA 57</strain>
    </source>
</reference>
<comment type="caution">
    <text evidence="3">The sequence shown here is derived from an EMBL/GenBank/DDBJ whole genome shotgun (WGS) entry which is preliminary data.</text>
</comment>
<feature type="compositionally biased region" description="Low complexity" evidence="1">
    <location>
        <begin position="59"/>
        <end position="90"/>
    </location>
</feature>
<dbReference type="AlphaFoldDB" id="A0A941EUY0"/>
<proteinExistence type="predicted"/>
<feature type="transmembrane region" description="Helical" evidence="2">
    <location>
        <begin position="20"/>
        <end position="41"/>
    </location>
</feature>
<evidence type="ECO:0000313" key="3">
    <source>
        <dbReference type="EMBL" id="MBR7836857.1"/>
    </source>
</evidence>
<accession>A0A941EUY0</accession>
<dbReference type="RefSeq" id="WP_212531329.1">
    <property type="nucleotide sequence ID" value="NZ_JAGSOG010000166.1"/>
</dbReference>
<feature type="non-terminal residue" evidence="3">
    <location>
        <position position="1"/>
    </location>
</feature>
<evidence type="ECO:0000256" key="1">
    <source>
        <dbReference type="SAM" id="MobiDB-lite"/>
    </source>
</evidence>
<protein>
    <submittedName>
        <fullName evidence="3">Uncharacterized protein</fullName>
    </submittedName>
</protein>